<organism evidence="2 3">
    <name type="scientific">Musa balbisiana</name>
    <name type="common">Banana</name>
    <dbReference type="NCBI Taxonomy" id="52838"/>
    <lineage>
        <taxon>Eukaryota</taxon>
        <taxon>Viridiplantae</taxon>
        <taxon>Streptophyta</taxon>
        <taxon>Embryophyta</taxon>
        <taxon>Tracheophyta</taxon>
        <taxon>Spermatophyta</taxon>
        <taxon>Magnoliopsida</taxon>
        <taxon>Liliopsida</taxon>
        <taxon>Zingiberales</taxon>
        <taxon>Musaceae</taxon>
        <taxon>Musa</taxon>
    </lineage>
</organism>
<dbReference type="AlphaFoldDB" id="A0A4S8KHU5"/>
<proteinExistence type="predicted"/>
<dbReference type="EMBL" id="PYDT01000001">
    <property type="protein sequence ID" value="THU74893.1"/>
    <property type="molecule type" value="Genomic_DNA"/>
</dbReference>
<reference evidence="2 3" key="1">
    <citation type="journal article" date="2019" name="Nat. Plants">
        <title>Genome sequencing of Musa balbisiana reveals subgenome evolution and function divergence in polyploid bananas.</title>
        <authorList>
            <person name="Yao X."/>
        </authorList>
    </citation>
    <scope>NUCLEOTIDE SEQUENCE [LARGE SCALE GENOMIC DNA]</scope>
    <source>
        <strain evidence="3">cv. DH-PKW</strain>
        <tissue evidence="2">Leaves</tissue>
    </source>
</reference>
<evidence type="ECO:0000313" key="3">
    <source>
        <dbReference type="Proteomes" id="UP000317650"/>
    </source>
</evidence>
<evidence type="ECO:0000256" key="1">
    <source>
        <dbReference type="SAM" id="MobiDB-lite"/>
    </source>
</evidence>
<keyword evidence="3" id="KW-1185">Reference proteome</keyword>
<gene>
    <name evidence="2" type="ORF">C4D60_Mb04t38210</name>
</gene>
<feature type="region of interest" description="Disordered" evidence="1">
    <location>
        <begin position="1"/>
        <end position="20"/>
    </location>
</feature>
<accession>A0A4S8KHU5</accession>
<protein>
    <submittedName>
        <fullName evidence="2">Uncharacterized protein</fullName>
    </submittedName>
</protein>
<dbReference type="Proteomes" id="UP000317650">
    <property type="component" value="Chromosome 4"/>
</dbReference>
<evidence type="ECO:0000313" key="2">
    <source>
        <dbReference type="EMBL" id="THU74893.1"/>
    </source>
</evidence>
<name>A0A4S8KHU5_MUSBA</name>
<sequence length="87" mass="9631">MIAGGEEAKGRDDAIGKSDLKQVDRRARGLMDKKRKERLISSLFSVLLPLLEKMSASFSSKLSAAAKNSHTDEGKPQKWWTTLVQSV</sequence>
<comment type="caution">
    <text evidence="2">The sequence shown here is derived from an EMBL/GenBank/DDBJ whole genome shotgun (WGS) entry which is preliminary data.</text>
</comment>